<accession>A0A101KWX2</accession>
<dbReference type="Proteomes" id="UP000053176">
    <property type="component" value="Unassembled WGS sequence"/>
</dbReference>
<dbReference type="EMBL" id="LPWA01000019">
    <property type="protein sequence ID" value="KUM28380.1"/>
    <property type="molecule type" value="Genomic_DNA"/>
</dbReference>
<dbReference type="InterPro" id="IPR029063">
    <property type="entry name" value="SAM-dependent_MTases_sf"/>
</dbReference>
<sequence length="104" mass="11983">MLKFHQVDLSDVSNFDQDLLVNLPHPWIVVDDANIEIFPVFSYLSQFLLSGDYYVIEDATMRADKEIIDGLELVEQSRFLVDTYYTDAFGTNLTCAPNAWLRKS</sequence>
<proteinExistence type="predicted"/>
<gene>
    <name evidence="1" type="ORF">AU467_34805</name>
</gene>
<reference evidence="1 2" key="1">
    <citation type="submission" date="2015-12" db="EMBL/GenBank/DDBJ databases">
        <title>Draft genome sequence of Mesorhizobium sp. UFLA 01-765, a multitolerant efficient symbiont and plant-growth promoting strain isolated from Zn-mining soil using Leucaena leucocephala as a trap plant.</title>
        <authorList>
            <person name="Rangel W.M."/>
            <person name="Thijs S."/>
            <person name="Longatti S.M."/>
            <person name="Moreira F.M."/>
            <person name="Weyens N."/>
            <person name="Vangronsveld J."/>
            <person name="Van Hamme J.D."/>
            <person name="Bottos E.M."/>
            <person name="Rineau F."/>
        </authorList>
    </citation>
    <scope>NUCLEOTIDE SEQUENCE [LARGE SCALE GENOMIC DNA]</scope>
    <source>
        <strain evidence="1 2">UFLA 01-765</strain>
    </source>
</reference>
<name>A0A101KWX2_RHILI</name>
<comment type="caution">
    <text evidence="1">The sequence shown here is derived from an EMBL/GenBank/DDBJ whole genome shotgun (WGS) entry which is preliminary data.</text>
</comment>
<protein>
    <submittedName>
        <fullName evidence="1">Uncharacterized protein</fullName>
    </submittedName>
</protein>
<evidence type="ECO:0000313" key="1">
    <source>
        <dbReference type="EMBL" id="KUM28380.1"/>
    </source>
</evidence>
<dbReference type="Gene3D" id="3.40.50.150">
    <property type="entry name" value="Vaccinia Virus protein VP39"/>
    <property type="match status" value="1"/>
</dbReference>
<dbReference type="AlphaFoldDB" id="A0A101KWX2"/>
<evidence type="ECO:0000313" key="2">
    <source>
        <dbReference type="Proteomes" id="UP000053176"/>
    </source>
</evidence>
<organism evidence="1 2">
    <name type="scientific">Rhizobium loti</name>
    <name type="common">Mesorhizobium loti</name>
    <dbReference type="NCBI Taxonomy" id="381"/>
    <lineage>
        <taxon>Bacteria</taxon>
        <taxon>Pseudomonadati</taxon>
        <taxon>Pseudomonadota</taxon>
        <taxon>Alphaproteobacteria</taxon>
        <taxon>Hyphomicrobiales</taxon>
        <taxon>Phyllobacteriaceae</taxon>
        <taxon>Mesorhizobium</taxon>
    </lineage>
</organism>